<dbReference type="Proteomes" id="UP000005392">
    <property type="component" value="Unassembled WGS sequence"/>
</dbReference>
<sequence length="42" mass="4956">IPKIKEYNNSFIFIGKIFLYKKINEIIKAIENLKLIICNSVE</sequence>
<dbReference type="EMBL" id="AFQD01000416">
    <property type="protein sequence ID" value="EGQ78768.1"/>
    <property type="molecule type" value="Genomic_DNA"/>
</dbReference>
<dbReference type="AlphaFoldDB" id="F9EQJ7"/>
<name>F9EQJ7_9FUSO</name>
<feature type="non-terminal residue" evidence="1">
    <location>
        <position position="1"/>
    </location>
</feature>
<evidence type="ECO:0000313" key="1">
    <source>
        <dbReference type="EMBL" id="EGQ78768.1"/>
    </source>
</evidence>
<dbReference type="HOGENOM" id="CLU_3243837_0_0_0"/>
<proteinExistence type="predicted"/>
<keyword evidence="2" id="KW-1185">Reference proteome</keyword>
<organism evidence="1 2">
    <name type="scientific">Fusobacterium animalis ATCC 51191</name>
    <dbReference type="NCBI Taxonomy" id="997347"/>
    <lineage>
        <taxon>Bacteria</taxon>
        <taxon>Fusobacteriati</taxon>
        <taxon>Fusobacteriota</taxon>
        <taxon>Fusobacteriia</taxon>
        <taxon>Fusobacteriales</taxon>
        <taxon>Fusobacteriaceae</taxon>
        <taxon>Fusobacterium</taxon>
    </lineage>
</organism>
<reference evidence="1 2" key="1">
    <citation type="submission" date="2011-05" db="EMBL/GenBank/DDBJ databases">
        <authorList>
            <person name="Muzny D."/>
            <person name="Qin X."/>
            <person name="Deng J."/>
            <person name="Jiang H."/>
            <person name="Liu Y."/>
            <person name="Qu J."/>
            <person name="Song X.-Z."/>
            <person name="Zhang L."/>
            <person name="Thornton R."/>
            <person name="Coyle M."/>
            <person name="Francisco L."/>
            <person name="Jackson L."/>
            <person name="Javaid M."/>
            <person name="Korchina V."/>
            <person name="Kovar C."/>
            <person name="Mata R."/>
            <person name="Mathew T."/>
            <person name="Ngo R."/>
            <person name="Nguyen L."/>
            <person name="Nguyen N."/>
            <person name="Okwuonu G."/>
            <person name="Ongeri F."/>
            <person name="Pham C."/>
            <person name="Simmons D."/>
            <person name="Wilczek-Boney K."/>
            <person name="Hale W."/>
            <person name="Jakkamsetti A."/>
            <person name="Pham P."/>
            <person name="Ruth R."/>
            <person name="San Lucas F."/>
            <person name="Warren J."/>
            <person name="Zhang J."/>
            <person name="Zhao Z."/>
            <person name="Zhou C."/>
            <person name="Zhu D."/>
            <person name="Lee S."/>
            <person name="Bess C."/>
            <person name="Blankenburg K."/>
            <person name="Forbes L."/>
            <person name="Fu Q."/>
            <person name="Gubbala S."/>
            <person name="Hirani K."/>
            <person name="Jayaseelan J.C."/>
            <person name="Lara F."/>
            <person name="Munidasa M."/>
            <person name="Palculict T."/>
            <person name="Patil S."/>
            <person name="Pu L.-L."/>
            <person name="Saada N."/>
            <person name="Tang L."/>
            <person name="Weissenberger G."/>
            <person name="Zhu Y."/>
            <person name="Hemphill L."/>
            <person name="Shang Y."/>
            <person name="Youmans B."/>
            <person name="Ayvaz T."/>
            <person name="Ross M."/>
            <person name="Santibanez J."/>
            <person name="Aqrawi P."/>
            <person name="Gross S."/>
            <person name="Joshi V."/>
            <person name="Fowler G."/>
            <person name="Nazareth L."/>
            <person name="Reid J."/>
            <person name="Worley K."/>
            <person name="Petrosino J."/>
            <person name="Highlander S."/>
            <person name="Gibbs R."/>
        </authorList>
    </citation>
    <scope>NUCLEOTIDE SEQUENCE [LARGE SCALE GENOMIC DNA]</scope>
    <source>
        <strain evidence="1 2">ATCC 51191</strain>
    </source>
</reference>
<evidence type="ECO:0000313" key="2">
    <source>
        <dbReference type="Proteomes" id="UP000005392"/>
    </source>
</evidence>
<protein>
    <submittedName>
        <fullName evidence="1">Uncharacterized protein</fullName>
    </submittedName>
</protein>
<comment type="caution">
    <text evidence="1">The sequence shown here is derived from an EMBL/GenBank/DDBJ whole genome shotgun (WGS) entry which is preliminary data.</text>
</comment>
<gene>
    <name evidence="1" type="ORF">HMPREF9094_2202</name>
</gene>
<accession>F9EQJ7</accession>